<dbReference type="InterPro" id="IPR023750">
    <property type="entry name" value="RbsD-like_sf"/>
</dbReference>
<dbReference type="PANTHER" id="PTHR31690:SF4">
    <property type="entry name" value="FUCOSE MUTAROTASE"/>
    <property type="match status" value="1"/>
</dbReference>
<comment type="catalytic activity">
    <reaction evidence="1">
        <text>beta-D-ribopyranose = beta-D-ribofuranose</text>
        <dbReference type="Rhea" id="RHEA:25432"/>
        <dbReference type="ChEBI" id="CHEBI:27476"/>
        <dbReference type="ChEBI" id="CHEBI:47002"/>
        <dbReference type="EC" id="5.4.99.62"/>
    </reaction>
</comment>
<dbReference type="RefSeq" id="WP_234882968.1">
    <property type="nucleotide sequence ID" value="NZ_CP124734.1"/>
</dbReference>
<dbReference type="GO" id="GO:0042806">
    <property type="term" value="F:fucose binding"/>
    <property type="evidence" value="ECO:0007669"/>
    <property type="project" value="TreeGrafter"/>
</dbReference>
<dbReference type="EMBL" id="CP124734">
    <property type="protein sequence ID" value="WHA43528.1"/>
    <property type="molecule type" value="Genomic_DNA"/>
</dbReference>
<dbReference type="GO" id="GO:0062193">
    <property type="term" value="F:D-ribose pyranase activity"/>
    <property type="evidence" value="ECO:0007669"/>
    <property type="project" value="UniProtKB-EC"/>
</dbReference>
<dbReference type="GO" id="GO:0036373">
    <property type="term" value="F:L-fucose mutarotase activity"/>
    <property type="evidence" value="ECO:0007669"/>
    <property type="project" value="UniProtKB-EC"/>
</dbReference>
<evidence type="ECO:0000256" key="2">
    <source>
        <dbReference type="ARBA" id="ARBA00023235"/>
    </source>
</evidence>
<dbReference type="Proteomes" id="UP000298664">
    <property type="component" value="Chromosome Linear"/>
</dbReference>
<proteinExistence type="predicted"/>
<reference evidence="4" key="1">
    <citation type="submission" date="2023-05" db="EMBL/GenBank/DDBJ databases">
        <title>Complete genome sequence of Agrobacterium larrymoorei CFBP5477.</title>
        <authorList>
            <person name="Yen H.-C."/>
            <person name="Chou L."/>
            <person name="Lin Y.-C."/>
            <person name="Lai E.-M."/>
            <person name="Kuo C.-H."/>
        </authorList>
    </citation>
    <scope>NUCLEOTIDE SEQUENCE</scope>
    <source>
        <strain evidence="4">CFBP5477</strain>
    </source>
</reference>
<dbReference type="Pfam" id="PF05025">
    <property type="entry name" value="RbsD_FucU"/>
    <property type="match status" value="1"/>
</dbReference>
<dbReference type="PANTHER" id="PTHR31690">
    <property type="entry name" value="FUCOSE MUTAROTASE"/>
    <property type="match status" value="1"/>
</dbReference>
<dbReference type="SUPFAM" id="SSF102546">
    <property type="entry name" value="RbsD-like"/>
    <property type="match status" value="1"/>
</dbReference>
<protein>
    <submittedName>
        <fullName evidence="4">RbsD/FucU domain-containing protein</fullName>
    </submittedName>
</protein>
<dbReference type="AlphaFoldDB" id="A0AAF0KFQ4"/>
<sequence length="162" mass="17544">MMYLVKRNSAVLGGEAVLKGIEPIINAELLYALMLMGHGDQLVLCDINHPAQTIARQTTYGRLIDVSGCGLERAAEAILKLFPLDTFVNAPVKRMQIVGDPNGQVPIFASMQAVVDSAEGRPVEIEALERFEFYKAAKASFAIVRTSDPGPYGCFIFGKGVV</sequence>
<dbReference type="InterPro" id="IPR050443">
    <property type="entry name" value="RbsD/FucU_mutarotase"/>
</dbReference>
<evidence type="ECO:0000256" key="1">
    <source>
        <dbReference type="ARBA" id="ARBA00000223"/>
    </source>
</evidence>
<evidence type="ECO:0000313" key="5">
    <source>
        <dbReference type="Proteomes" id="UP000298664"/>
    </source>
</evidence>
<name>A0AAF0KFQ4_9HYPH</name>
<dbReference type="GO" id="GO:0006004">
    <property type="term" value="P:fucose metabolic process"/>
    <property type="evidence" value="ECO:0007669"/>
    <property type="project" value="TreeGrafter"/>
</dbReference>
<evidence type="ECO:0000256" key="3">
    <source>
        <dbReference type="ARBA" id="ARBA00036324"/>
    </source>
</evidence>
<dbReference type="InterPro" id="IPR007721">
    <property type="entry name" value="RbsD_FucU"/>
</dbReference>
<comment type="catalytic activity">
    <reaction evidence="3">
        <text>alpha-L-fucose = beta-L-fucose</text>
        <dbReference type="Rhea" id="RHEA:25580"/>
        <dbReference type="ChEBI" id="CHEBI:42548"/>
        <dbReference type="ChEBI" id="CHEBI:42589"/>
        <dbReference type="EC" id="5.1.3.29"/>
    </reaction>
</comment>
<evidence type="ECO:0000313" key="4">
    <source>
        <dbReference type="EMBL" id="WHA43528.1"/>
    </source>
</evidence>
<dbReference type="Gene3D" id="3.40.1650.10">
    <property type="entry name" value="RbsD-like domain"/>
    <property type="match status" value="1"/>
</dbReference>
<keyword evidence="2" id="KW-0413">Isomerase</keyword>
<gene>
    <name evidence="4" type="ORF">CFBP5477_020085</name>
</gene>
<organism evidence="4 5">
    <name type="scientific">Agrobacterium larrymoorei</name>
    <dbReference type="NCBI Taxonomy" id="160699"/>
    <lineage>
        <taxon>Bacteria</taxon>
        <taxon>Pseudomonadati</taxon>
        <taxon>Pseudomonadota</taxon>
        <taxon>Alphaproteobacteria</taxon>
        <taxon>Hyphomicrobiales</taxon>
        <taxon>Rhizobiaceae</taxon>
        <taxon>Rhizobium/Agrobacterium group</taxon>
        <taxon>Agrobacterium</taxon>
    </lineage>
</organism>
<accession>A0AAF0KFQ4</accession>